<keyword evidence="2" id="KW-1185">Reference proteome</keyword>
<sequence length="219" mass="23751">MAAMDWTNVAVASITVAGTLGGGIVTQVFAIRSKRIDAKAQRDNRAEELRELARKESTDEKRSVYASLNTAAHSCRTAIRHHLDEKCGGRPADLAKFEAAREALRDSYSRAQMVVSDRALDFASEVNRCLDIGHRAALEIDENDSVAVAALYHYVDVSLGSAVRLLRRAIREDLGIAPDADTDLDGRLAELRLVRHAFVGRTPAAIEQAAQPGGEVVSS</sequence>
<dbReference type="Proteomes" id="UP000798951">
    <property type="component" value="Unassembled WGS sequence"/>
</dbReference>
<proteinExistence type="predicted"/>
<dbReference type="EMBL" id="VMSD01000010">
    <property type="protein sequence ID" value="KAF0844795.1"/>
    <property type="molecule type" value="Genomic_DNA"/>
</dbReference>
<name>A0ABQ6YG74_9NOCA</name>
<evidence type="ECO:0000313" key="1">
    <source>
        <dbReference type="EMBL" id="KAF0844795.1"/>
    </source>
</evidence>
<reference evidence="1 2" key="1">
    <citation type="submission" date="2019-07" db="EMBL/GenBank/DDBJ databases">
        <title>Genomic Encyclopedia of Type Strains, Phase IV (KMG-IV): sequencing the most valuable type-strain genomes for metagenomic binning, comparative biology and taxonomic classification.</title>
        <authorList>
            <person name="Goeker M."/>
        </authorList>
    </citation>
    <scope>NUCLEOTIDE SEQUENCE [LARGE SCALE GENOMIC DNA]</scope>
    <source>
        <strain evidence="1 2">DSM 44831</strain>
    </source>
</reference>
<comment type="caution">
    <text evidence="1">The sequence shown here is derived from an EMBL/GenBank/DDBJ whole genome shotgun (WGS) entry which is preliminary data.</text>
</comment>
<protein>
    <submittedName>
        <fullName evidence="1">Uncharacterized protein</fullName>
    </submittedName>
</protein>
<organism evidence="1 2">
    <name type="scientific">Nocardia caishijiensis</name>
    <dbReference type="NCBI Taxonomy" id="184756"/>
    <lineage>
        <taxon>Bacteria</taxon>
        <taxon>Bacillati</taxon>
        <taxon>Actinomycetota</taxon>
        <taxon>Actinomycetes</taxon>
        <taxon>Mycobacteriales</taxon>
        <taxon>Nocardiaceae</taxon>
        <taxon>Nocardia</taxon>
    </lineage>
</organism>
<evidence type="ECO:0000313" key="2">
    <source>
        <dbReference type="Proteomes" id="UP000798951"/>
    </source>
</evidence>
<accession>A0ABQ6YG74</accession>
<gene>
    <name evidence="1" type="ORF">FNL39_11027</name>
</gene>